<dbReference type="EMBL" id="JAULSU010000002">
    <property type="protein sequence ID" value="KAK0627331.1"/>
    <property type="molecule type" value="Genomic_DNA"/>
</dbReference>
<feature type="compositionally biased region" description="Basic and acidic residues" evidence="7">
    <location>
        <begin position="1"/>
        <end position="10"/>
    </location>
</feature>
<accession>A0AA39X4V5</accession>
<dbReference type="Pfam" id="PF00069">
    <property type="entry name" value="Pkinase"/>
    <property type="match status" value="2"/>
</dbReference>
<dbReference type="InterPro" id="IPR011009">
    <property type="entry name" value="Kinase-like_dom_sf"/>
</dbReference>
<protein>
    <submittedName>
        <fullName evidence="9">Kinase-like domain-containing protein</fullName>
    </submittedName>
</protein>
<organism evidence="9 10">
    <name type="scientific">Immersiella caudata</name>
    <dbReference type="NCBI Taxonomy" id="314043"/>
    <lineage>
        <taxon>Eukaryota</taxon>
        <taxon>Fungi</taxon>
        <taxon>Dikarya</taxon>
        <taxon>Ascomycota</taxon>
        <taxon>Pezizomycotina</taxon>
        <taxon>Sordariomycetes</taxon>
        <taxon>Sordariomycetidae</taxon>
        <taxon>Sordariales</taxon>
        <taxon>Lasiosphaeriaceae</taxon>
        <taxon>Immersiella</taxon>
    </lineage>
</organism>
<keyword evidence="10" id="KW-1185">Reference proteome</keyword>
<name>A0AA39X4V5_9PEZI</name>
<dbReference type="InterPro" id="IPR017441">
    <property type="entry name" value="Protein_kinase_ATP_BS"/>
</dbReference>
<evidence type="ECO:0000256" key="2">
    <source>
        <dbReference type="ARBA" id="ARBA00022741"/>
    </source>
</evidence>
<dbReference type="GO" id="GO:0004694">
    <property type="term" value="F:eukaryotic translation initiation factor 2alpha kinase activity"/>
    <property type="evidence" value="ECO:0007669"/>
    <property type="project" value="TreeGrafter"/>
</dbReference>
<evidence type="ECO:0000313" key="9">
    <source>
        <dbReference type="EMBL" id="KAK0627331.1"/>
    </source>
</evidence>
<comment type="similarity">
    <text evidence="5">Belongs to the protein kinase superfamily. Ser/Thr protein kinase family. GCN2 subfamily.</text>
</comment>
<evidence type="ECO:0000256" key="6">
    <source>
        <dbReference type="PROSITE-ProRule" id="PRU10141"/>
    </source>
</evidence>
<feature type="compositionally biased region" description="Polar residues" evidence="7">
    <location>
        <begin position="53"/>
        <end position="73"/>
    </location>
</feature>
<keyword evidence="1" id="KW-0808">Transferase</keyword>
<dbReference type="PROSITE" id="PS00108">
    <property type="entry name" value="PROTEIN_KINASE_ST"/>
    <property type="match status" value="1"/>
</dbReference>
<dbReference type="GO" id="GO:0005829">
    <property type="term" value="C:cytosol"/>
    <property type="evidence" value="ECO:0007669"/>
    <property type="project" value="TreeGrafter"/>
</dbReference>
<feature type="region of interest" description="Disordered" evidence="7">
    <location>
        <begin position="1"/>
        <end position="73"/>
    </location>
</feature>
<feature type="compositionally biased region" description="Basic and acidic residues" evidence="7">
    <location>
        <begin position="22"/>
        <end position="33"/>
    </location>
</feature>
<dbReference type="PANTHER" id="PTHR11042:SF195">
    <property type="entry name" value="KINASE, PUTATIVE (AFU_ORTHOLOGUE AFUA_2G16620)-RELATED"/>
    <property type="match status" value="1"/>
</dbReference>
<dbReference type="GO" id="GO:0005524">
    <property type="term" value="F:ATP binding"/>
    <property type="evidence" value="ECO:0007669"/>
    <property type="project" value="UniProtKB-UniRule"/>
</dbReference>
<evidence type="ECO:0000313" key="10">
    <source>
        <dbReference type="Proteomes" id="UP001175000"/>
    </source>
</evidence>
<sequence>MSRFFRRPDDSESSSSASESEGPGRDSVSETSHHAPQRSKHRGPSAEDDSEPSEIQRSDAPTTGSDQTLSADGSISRSMQNAGLQANADANQHQGMLLATLLEEHYRTRAADFLNAANPGSNYNRHSPEVQPLAQRLFSQASTMLESAGILNVPASDALRDTRAQYLAGLDQLGAGLDQASATDLLSSMRQLNLQPNPTTTLTTYIPRPRSHYQSSFREVCLLGRGGFGRVFKCHNLLDQKTYAVKKIPLSPHLSKSFAEGKHEELQHILVEVQTLASLDHANIVRYHATWVEEPQGGSPTVGPSSMGRGFAPNQPATGRRQLLLENTDDNTSDSLFLPSEQAQQVSCGFVFAEDSESLPGQNKQKLLTHDDSEPAEDAQSNSEEPSANASDIFTDGTRSHLPLVERQHQPDEESLHTRELYIQMSLYPMTLYHYLSPATSSDTPHPRHCYHLLPSLHIFLAILQGLRYLWSRRLVHRDVKPRNIFLSEPESGPLTGYCDASCHHACHGHQPRWLNPRIGDFGLVTQLAHGELPEGKGSGKVVGTPLYRPPACAWAGESDRDAEAETEKVDIFALGVVFVELLCPFSTVMERATALSGLQKGVLPECLRERLEREGLADKVVERVLEMTAGMVDPYPGSRWTGERIAEAVQDIRRAMETAAGE</sequence>
<dbReference type="PANTHER" id="PTHR11042">
    <property type="entry name" value="EUKARYOTIC TRANSLATION INITIATION FACTOR 2-ALPHA KINASE EIF2-ALPHA KINASE -RELATED"/>
    <property type="match status" value="1"/>
</dbReference>
<dbReference type="SUPFAM" id="SSF56112">
    <property type="entry name" value="Protein kinase-like (PK-like)"/>
    <property type="match status" value="1"/>
</dbReference>
<proteinExistence type="inferred from homology"/>
<dbReference type="GO" id="GO:0005634">
    <property type="term" value="C:nucleus"/>
    <property type="evidence" value="ECO:0007669"/>
    <property type="project" value="TreeGrafter"/>
</dbReference>
<dbReference type="Gene3D" id="1.10.510.10">
    <property type="entry name" value="Transferase(Phosphotransferase) domain 1"/>
    <property type="match status" value="1"/>
</dbReference>
<dbReference type="Proteomes" id="UP001175000">
    <property type="component" value="Unassembled WGS sequence"/>
</dbReference>
<evidence type="ECO:0000256" key="1">
    <source>
        <dbReference type="ARBA" id="ARBA00022679"/>
    </source>
</evidence>
<feature type="compositionally biased region" description="Polar residues" evidence="7">
    <location>
        <begin position="379"/>
        <end position="392"/>
    </location>
</feature>
<feature type="region of interest" description="Disordered" evidence="7">
    <location>
        <begin position="370"/>
        <end position="395"/>
    </location>
</feature>
<feature type="binding site" evidence="6">
    <location>
        <position position="247"/>
    </location>
    <ligand>
        <name>ATP</name>
        <dbReference type="ChEBI" id="CHEBI:30616"/>
    </ligand>
</feature>
<dbReference type="SMART" id="SM00220">
    <property type="entry name" value="S_TKc"/>
    <property type="match status" value="1"/>
</dbReference>
<dbReference type="InterPro" id="IPR000719">
    <property type="entry name" value="Prot_kinase_dom"/>
</dbReference>
<dbReference type="PROSITE" id="PS00107">
    <property type="entry name" value="PROTEIN_KINASE_ATP"/>
    <property type="match status" value="1"/>
</dbReference>
<evidence type="ECO:0000256" key="3">
    <source>
        <dbReference type="ARBA" id="ARBA00022777"/>
    </source>
</evidence>
<dbReference type="PROSITE" id="PS50011">
    <property type="entry name" value="PROTEIN_KINASE_DOM"/>
    <property type="match status" value="1"/>
</dbReference>
<dbReference type="InterPro" id="IPR008271">
    <property type="entry name" value="Ser/Thr_kinase_AS"/>
</dbReference>
<gene>
    <name evidence="9" type="ORF">B0T14DRAFT_134884</name>
</gene>
<evidence type="ECO:0000256" key="5">
    <source>
        <dbReference type="ARBA" id="ARBA00037982"/>
    </source>
</evidence>
<evidence type="ECO:0000259" key="8">
    <source>
        <dbReference type="PROSITE" id="PS50011"/>
    </source>
</evidence>
<evidence type="ECO:0000256" key="4">
    <source>
        <dbReference type="ARBA" id="ARBA00022840"/>
    </source>
</evidence>
<dbReference type="InterPro" id="IPR050339">
    <property type="entry name" value="CC_SR_Kinase"/>
</dbReference>
<comment type="caution">
    <text evidence="9">The sequence shown here is derived from an EMBL/GenBank/DDBJ whole genome shotgun (WGS) entry which is preliminary data.</text>
</comment>
<feature type="region of interest" description="Disordered" evidence="7">
    <location>
        <begin position="294"/>
        <end position="316"/>
    </location>
</feature>
<feature type="domain" description="Protein kinase" evidence="8">
    <location>
        <begin position="217"/>
        <end position="654"/>
    </location>
</feature>
<keyword evidence="3 9" id="KW-0418">Kinase</keyword>
<dbReference type="GO" id="GO:1990625">
    <property type="term" value="P:negative regulation of cytoplasmic translational initiation in response to stress"/>
    <property type="evidence" value="ECO:0007669"/>
    <property type="project" value="TreeGrafter"/>
</dbReference>
<dbReference type="AlphaFoldDB" id="A0AA39X4V5"/>
<dbReference type="Gene3D" id="3.30.200.20">
    <property type="entry name" value="Phosphorylase Kinase, domain 1"/>
    <property type="match status" value="1"/>
</dbReference>
<keyword evidence="4 6" id="KW-0067">ATP-binding</keyword>
<keyword evidence="2 6" id="KW-0547">Nucleotide-binding</keyword>
<evidence type="ECO:0000256" key="7">
    <source>
        <dbReference type="SAM" id="MobiDB-lite"/>
    </source>
</evidence>
<reference evidence="9" key="1">
    <citation type="submission" date="2023-06" db="EMBL/GenBank/DDBJ databases">
        <title>Genome-scale phylogeny and comparative genomics of the fungal order Sordariales.</title>
        <authorList>
            <consortium name="Lawrence Berkeley National Laboratory"/>
            <person name="Hensen N."/>
            <person name="Bonometti L."/>
            <person name="Westerberg I."/>
            <person name="Brannstrom I.O."/>
            <person name="Guillou S."/>
            <person name="Cros-Aarteil S."/>
            <person name="Calhoun S."/>
            <person name="Haridas S."/>
            <person name="Kuo A."/>
            <person name="Mondo S."/>
            <person name="Pangilinan J."/>
            <person name="Riley R."/>
            <person name="Labutti K."/>
            <person name="Andreopoulos B."/>
            <person name="Lipzen A."/>
            <person name="Chen C."/>
            <person name="Yanf M."/>
            <person name="Daum C."/>
            <person name="Ng V."/>
            <person name="Clum A."/>
            <person name="Steindorff A."/>
            <person name="Ohm R."/>
            <person name="Martin F."/>
            <person name="Silar P."/>
            <person name="Natvig D."/>
            <person name="Lalanne C."/>
            <person name="Gautier V."/>
            <person name="Ament-Velasquez S.L."/>
            <person name="Kruys A."/>
            <person name="Hutchinson M.I."/>
            <person name="Powell A.J."/>
            <person name="Barry K."/>
            <person name="Miller A.N."/>
            <person name="Grigoriev I.V."/>
            <person name="Debuchy R."/>
            <person name="Gladieux P."/>
            <person name="Thoren M.H."/>
            <person name="Johannesson H."/>
        </authorList>
    </citation>
    <scope>NUCLEOTIDE SEQUENCE</scope>
    <source>
        <strain evidence="9">CBS 606.72</strain>
    </source>
</reference>